<comment type="caution">
    <text evidence="2">The sequence shown here is derived from an EMBL/GenBank/DDBJ whole genome shotgun (WGS) entry which is preliminary data.</text>
</comment>
<name>A0ABY1N825_9HYPH</name>
<dbReference type="EMBL" id="FXTT01000001">
    <property type="protein sequence ID" value="SMP02522.1"/>
    <property type="molecule type" value="Genomic_DNA"/>
</dbReference>
<keyword evidence="1" id="KW-0472">Membrane</keyword>
<keyword evidence="1" id="KW-1133">Transmembrane helix</keyword>
<feature type="transmembrane region" description="Helical" evidence="1">
    <location>
        <begin position="20"/>
        <end position="40"/>
    </location>
</feature>
<reference evidence="2 3" key="1">
    <citation type="submission" date="2017-05" db="EMBL/GenBank/DDBJ databases">
        <authorList>
            <person name="Varghese N."/>
            <person name="Submissions S."/>
        </authorList>
    </citation>
    <scope>NUCLEOTIDE SEQUENCE [LARGE SCALE GENOMIC DNA]</scope>
    <source>
        <strain evidence="2 3">DSM 15949</strain>
    </source>
</reference>
<evidence type="ECO:0000313" key="3">
    <source>
        <dbReference type="Proteomes" id="UP001157914"/>
    </source>
</evidence>
<dbReference type="RefSeq" id="WP_280115239.1">
    <property type="nucleotide sequence ID" value="NZ_BAAAEA010000001.1"/>
</dbReference>
<accession>A0ABY1N825</accession>
<protein>
    <recommendedName>
        <fullName evidence="4">YnhF family membrane protein</fullName>
    </recommendedName>
</protein>
<evidence type="ECO:0000313" key="2">
    <source>
        <dbReference type="EMBL" id="SMP02522.1"/>
    </source>
</evidence>
<gene>
    <name evidence="2" type="ORF">SAMN06265374_0455</name>
</gene>
<evidence type="ECO:0000256" key="1">
    <source>
        <dbReference type="SAM" id="Phobius"/>
    </source>
</evidence>
<sequence>MTFETNHVRGAENSPHNAVLKMLIASVFLAVNALILVAYLH</sequence>
<evidence type="ECO:0008006" key="4">
    <source>
        <dbReference type="Google" id="ProtNLM"/>
    </source>
</evidence>
<dbReference type="Proteomes" id="UP001157914">
    <property type="component" value="Unassembled WGS sequence"/>
</dbReference>
<keyword evidence="3" id="KW-1185">Reference proteome</keyword>
<keyword evidence="1" id="KW-0812">Transmembrane</keyword>
<proteinExistence type="predicted"/>
<organism evidence="2 3">
    <name type="scientific">Roseibium denhamense</name>
    <dbReference type="NCBI Taxonomy" id="76305"/>
    <lineage>
        <taxon>Bacteria</taxon>
        <taxon>Pseudomonadati</taxon>
        <taxon>Pseudomonadota</taxon>
        <taxon>Alphaproteobacteria</taxon>
        <taxon>Hyphomicrobiales</taxon>
        <taxon>Stappiaceae</taxon>
        <taxon>Roseibium</taxon>
    </lineage>
</organism>